<reference evidence="1 2" key="1">
    <citation type="submission" date="2021-01" db="EMBL/GenBank/DDBJ databases">
        <title>Whole genome shotgun sequence of Asanoa siamensis NBRC 107932.</title>
        <authorList>
            <person name="Komaki H."/>
            <person name="Tamura T."/>
        </authorList>
    </citation>
    <scope>NUCLEOTIDE SEQUENCE [LARGE SCALE GENOMIC DNA]</scope>
    <source>
        <strain evidence="1 2">NBRC 107932</strain>
    </source>
</reference>
<keyword evidence="2" id="KW-1185">Reference proteome</keyword>
<sequence length="367" mass="38819">MAWMTVHADRFHALQHSRAPEAVGVLRAELANLRDVLSWTVDDGRWADAGRLGATVAFGLIDYPDLGLIGQLSRLAEVPGDVEPAVRGRCLLAAGAAHWLQGDVATAERILTAAGGLVPADDPQRWVARYFLVVTHMFAGAPEAVHADARALVADPATPRGSAAGALCCSVLTHVFTGQQAAAASLLAAHADLVARIEDRDGIVAYTRGELAAAADPERALAEFTRAYDLSDGQGHRYMREVALIGHTAVLIRLGRGREAAESSRRSLSSLRSSGMWPQVWTMLRLAAELLVTLGEARVAAVLLAAGERDPLAPAVLPPDQRRHDELWRVIEARLGPDGVTAARAEAAGIDRPGAVDQAIKALASAG</sequence>
<accession>A0ABQ4CMK4</accession>
<dbReference type="Proteomes" id="UP000604117">
    <property type="component" value="Unassembled WGS sequence"/>
</dbReference>
<dbReference type="EMBL" id="BONE01000012">
    <property type="protein sequence ID" value="GIF72521.1"/>
    <property type="molecule type" value="Genomic_DNA"/>
</dbReference>
<name>A0ABQ4CMK4_9ACTN</name>
<proteinExistence type="predicted"/>
<evidence type="ECO:0000313" key="1">
    <source>
        <dbReference type="EMBL" id="GIF72521.1"/>
    </source>
</evidence>
<protein>
    <submittedName>
        <fullName evidence="1">Uncharacterized protein</fullName>
    </submittedName>
</protein>
<gene>
    <name evidence="1" type="ORF">Asi02nite_20390</name>
</gene>
<comment type="caution">
    <text evidence="1">The sequence shown here is derived from an EMBL/GenBank/DDBJ whole genome shotgun (WGS) entry which is preliminary data.</text>
</comment>
<evidence type="ECO:0000313" key="2">
    <source>
        <dbReference type="Proteomes" id="UP000604117"/>
    </source>
</evidence>
<organism evidence="1 2">
    <name type="scientific">Asanoa siamensis</name>
    <dbReference type="NCBI Taxonomy" id="926357"/>
    <lineage>
        <taxon>Bacteria</taxon>
        <taxon>Bacillati</taxon>
        <taxon>Actinomycetota</taxon>
        <taxon>Actinomycetes</taxon>
        <taxon>Micromonosporales</taxon>
        <taxon>Micromonosporaceae</taxon>
        <taxon>Asanoa</taxon>
    </lineage>
</organism>